<organism evidence="3 4">
    <name type="scientific">Planctobacterium marinum</name>
    <dbReference type="NCBI Taxonomy" id="1631968"/>
    <lineage>
        <taxon>Bacteria</taxon>
        <taxon>Pseudomonadati</taxon>
        <taxon>Pseudomonadota</taxon>
        <taxon>Gammaproteobacteria</taxon>
        <taxon>Alteromonadales</taxon>
        <taxon>Alteromonadaceae</taxon>
        <taxon>Planctobacterium</taxon>
    </lineage>
</organism>
<dbReference type="Proteomes" id="UP001333710">
    <property type="component" value="Chromosome"/>
</dbReference>
<dbReference type="InterPro" id="IPR027843">
    <property type="entry name" value="DUF4440"/>
</dbReference>
<dbReference type="AlphaFoldDB" id="A0AA48KPV2"/>
<feature type="domain" description="DUF4440" evidence="2">
    <location>
        <begin position="59"/>
        <end position="154"/>
    </location>
</feature>
<gene>
    <name evidence="3" type="ORF">MACH26_13740</name>
</gene>
<evidence type="ECO:0000313" key="4">
    <source>
        <dbReference type="Proteomes" id="UP001333710"/>
    </source>
</evidence>
<dbReference type="InterPro" id="IPR032710">
    <property type="entry name" value="NTF2-like_dom_sf"/>
</dbReference>
<keyword evidence="1" id="KW-0732">Signal</keyword>
<dbReference type="Pfam" id="PF14534">
    <property type="entry name" value="DUF4440"/>
    <property type="match status" value="1"/>
</dbReference>
<feature type="signal peptide" evidence="1">
    <location>
        <begin position="1"/>
        <end position="23"/>
    </location>
</feature>
<reference evidence="3" key="1">
    <citation type="submission" date="2023-01" db="EMBL/GenBank/DDBJ databases">
        <title>Complete genome sequence of Planctobacterium marinum strain Dej080120_11.</title>
        <authorList>
            <person name="Ueki S."/>
            <person name="Maruyama F."/>
        </authorList>
    </citation>
    <scope>NUCLEOTIDE SEQUENCE</scope>
    <source>
        <strain evidence="3">Dej080120_11</strain>
    </source>
</reference>
<dbReference type="EMBL" id="AP027272">
    <property type="protein sequence ID" value="BDX05853.1"/>
    <property type="molecule type" value="Genomic_DNA"/>
</dbReference>
<evidence type="ECO:0000259" key="2">
    <source>
        <dbReference type="Pfam" id="PF14534"/>
    </source>
</evidence>
<name>A0AA48KPV2_9ALTE</name>
<dbReference type="SUPFAM" id="SSF54427">
    <property type="entry name" value="NTF2-like"/>
    <property type="match status" value="1"/>
</dbReference>
<dbReference type="Gene3D" id="3.10.450.50">
    <property type="match status" value="1"/>
</dbReference>
<evidence type="ECO:0000256" key="1">
    <source>
        <dbReference type="SAM" id="SignalP"/>
    </source>
</evidence>
<keyword evidence="4" id="KW-1185">Reference proteome</keyword>
<feature type="chain" id="PRO_5041227214" description="DUF4440 domain-containing protein" evidence="1">
    <location>
        <begin position="24"/>
        <end position="173"/>
    </location>
</feature>
<proteinExistence type="predicted"/>
<dbReference type="RefSeq" id="WP_338291852.1">
    <property type="nucleotide sequence ID" value="NZ_AP027272.1"/>
</dbReference>
<accession>A0AA48KPV2</accession>
<dbReference type="KEGG" id="pmaw:MACH26_13740"/>
<sequence>MKTLAFSIFTLIFGSLFLSSSIAAPDKHSASEQNWSEEQLEIIELNRFVALAPKQVGYEAYAELFHPDFTNWYMAGDKKSLRSRAEYLSLVSDWLHAGNYATFSKVDPISIDVLGDLAYVRQVKEEHFYHPDQPPTKFVGHFASLMKKHNGKWTFYRTSFDTRFRGPFNDNTN</sequence>
<protein>
    <recommendedName>
        <fullName evidence="2">DUF4440 domain-containing protein</fullName>
    </recommendedName>
</protein>
<evidence type="ECO:0000313" key="3">
    <source>
        <dbReference type="EMBL" id="BDX05853.1"/>
    </source>
</evidence>